<name>A0A1X7UF72_AMPQE</name>
<proteinExistence type="predicted"/>
<reference evidence="2" key="1">
    <citation type="submission" date="2017-05" db="UniProtKB">
        <authorList>
            <consortium name="EnsemblMetazoa"/>
        </authorList>
    </citation>
    <scope>IDENTIFICATION</scope>
</reference>
<feature type="transmembrane region" description="Helical" evidence="1">
    <location>
        <begin position="34"/>
        <end position="57"/>
    </location>
</feature>
<sequence>MSVLKIEAPLLTILRDASYEARGVSRHFQKYPPFYYHSFSSPPIILAGVSCSSILVLKTEAVEDYARKFQVVWTTSQYFNDPFIHYWILLRILFQVSILLSILFQVSSIVHILKVELNYPSVWVLVIYQSHCISEYCSMTDEERELKDKGFEYGDILWEEVESIVQDRMDTILTLLKTQ</sequence>
<keyword evidence="1" id="KW-1133">Transmembrane helix</keyword>
<protein>
    <submittedName>
        <fullName evidence="2">Uncharacterized protein</fullName>
    </submittedName>
</protein>
<organism evidence="2">
    <name type="scientific">Amphimedon queenslandica</name>
    <name type="common">Sponge</name>
    <dbReference type="NCBI Taxonomy" id="400682"/>
    <lineage>
        <taxon>Eukaryota</taxon>
        <taxon>Metazoa</taxon>
        <taxon>Porifera</taxon>
        <taxon>Demospongiae</taxon>
        <taxon>Heteroscleromorpha</taxon>
        <taxon>Haplosclerida</taxon>
        <taxon>Niphatidae</taxon>
        <taxon>Amphimedon</taxon>
    </lineage>
</organism>
<evidence type="ECO:0000313" key="2">
    <source>
        <dbReference type="EnsemblMetazoa" id="Aqu2.1.26131_001"/>
    </source>
</evidence>
<evidence type="ECO:0000256" key="1">
    <source>
        <dbReference type="SAM" id="Phobius"/>
    </source>
</evidence>
<keyword evidence="1" id="KW-0472">Membrane</keyword>
<accession>A0A1X7UF72</accession>
<dbReference type="InParanoid" id="A0A1X7UF72"/>
<feature type="transmembrane region" description="Helical" evidence="1">
    <location>
        <begin position="83"/>
        <end position="104"/>
    </location>
</feature>
<dbReference type="AlphaFoldDB" id="A0A1X7UF72"/>
<dbReference type="EnsemblMetazoa" id="Aqu2.1.26131_001">
    <property type="protein sequence ID" value="Aqu2.1.26131_001"/>
    <property type="gene ID" value="Aqu2.1.26131"/>
</dbReference>
<keyword evidence="1" id="KW-0812">Transmembrane</keyword>